<dbReference type="PROSITE" id="PS51009">
    <property type="entry name" value="CYTCII"/>
    <property type="match status" value="1"/>
</dbReference>
<dbReference type="InterPro" id="IPR010980">
    <property type="entry name" value="Cyt_c/b562"/>
</dbReference>
<dbReference type="EMBL" id="JARGEQ010000090">
    <property type="protein sequence ID" value="MDF1586509.1"/>
    <property type="molecule type" value="Genomic_DNA"/>
</dbReference>
<dbReference type="GO" id="GO:0042597">
    <property type="term" value="C:periplasmic space"/>
    <property type="evidence" value="ECO:0007669"/>
    <property type="project" value="InterPro"/>
</dbReference>
<dbReference type="GO" id="GO:0005506">
    <property type="term" value="F:iron ion binding"/>
    <property type="evidence" value="ECO:0007669"/>
    <property type="project" value="InterPro"/>
</dbReference>
<feature type="binding site" description="covalent" evidence="7">
    <location>
        <position position="148"/>
    </location>
    <ligand>
        <name>heme c</name>
        <dbReference type="ChEBI" id="CHEBI:61717"/>
    </ligand>
</feature>
<dbReference type="GO" id="GO:0020037">
    <property type="term" value="F:heme binding"/>
    <property type="evidence" value="ECO:0007669"/>
    <property type="project" value="InterPro"/>
</dbReference>
<evidence type="ECO:0000313" key="10">
    <source>
        <dbReference type="Proteomes" id="UP001301140"/>
    </source>
</evidence>
<evidence type="ECO:0000256" key="4">
    <source>
        <dbReference type="ARBA" id="ARBA00022982"/>
    </source>
</evidence>
<dbReference type="InterPro" id="IPR012127">
    <property type="entry name" value="Cyt_c_prime"/>
</dbReference>
<protein>
    <submittedName>
        <fullName evidence="9">Cytochrome c</fullName>
    </submittedName>
</protein>
<keyword evidence="8" id="KW-0732">Signal</keyword>
<dbReference type="PIRSF" id="PIRSF000027">
    <property type="entry name" value="Cytc_c_prime"/>
    <property type="match status" value="1"/>
</dbReference>
<evidence type="ECO:0000256" key="1">
    <source>
        <dbReference type="ARBA" id="ARBA00022448"/>
    </source>
</evidence>
<evidence type="ECO:0000313" key="9">
    <source>
        <dbReference type="EMBL" id="MDF1586509.1"/>
    </source>
</evidence>
<keyword evidence="1" id="KW-0813">Transport</keyword>
<keyword evidence="10" id="KW-1185">Reference proteome</keyword>
<keyword evidence="2 7" id="KW-0349">Heme</keyword>
<evidence type="ECO:0000256" key="3">
    <source>
        <dbReference type="ARBA" id="ARBA00022723"/>
    </source>
</evidence>
<dbReference type="Gene3D" id="1.20.120.10">
    <property type="entry name" value="Cytochrome c/b562"/>
    <property type="match status" value="1"/>
</dbReference>
<feature type="binding site" description="axial binding residue" evidence="6">
    <location>
        <position position="149"/>
    </location>
    <ligand>
        <name>heme c</name>
        <dbReference type="ChEBI" id="CHEBI:61717"/>
    </ligand>
    <ligandPart>
        <name>Fe</name>
        <dbReference type="ChEBI" id="CHEBI:18248"/>
    </ligandPart>
</feature>
<comment type="caution">
    <text evidence="9">The sequence shown here is derived from an EMBL/GenBank/DDBJ whole genome shotgun (WGS) entry which is preliminary data.</text>
</comment>
<evidence type="ECO:0000256" key="2">
    <source>
        <dbReference type="ARBA" id="ARBA00022617"/>
    </source>
</evidence>
<gene>
    <name evidence="9" type="ORF">PZ740_08945</name>
</gene>
<keyword evidence="5 6" id="KW-0408">Iron</keyword>
<feature type="signal peptide" evidence="8">
    <location>
        <begin position="1"/>
        <end position="23"/>
    </location>
</feature>
<dbReference type="SUPFAM" id="SSF47175">
    <property type="entry name" value="Cytochromes"/>
    <property type="match status" value="1"/>
</dbReference>
<sequence length="157" mass="16414">MRFRPLALAAGILTLATAGLAVAQQWESSGILAYRQSEMKVLGAHMGAIKAVVTDQRDFLASVPRHAEDIAAVAKLIPSLFPEGSGAGTPAGDTDALPAIWEKWGDFQAQAQTMGKLAEELAATAETGDPMATAQAFAKLGKEGCGACHETFRKKSS</sequence>
<dbReference type="Pfam" id="PF01322">
    <property type="entry name" value="Cytochrom_C_2"/>
    <property type="match status" value="1"/>
</dbReference>
<keyword evidence="4" id="KW-0249">Electron transport</keyword>
<organism evidence="9 10">
    <name type="scientific">Marinimicrococcus flavescens</name>
    <dbReference type="NCBI Taxonomy" id="3031815"/>
    <lineage>
        <taxon>Bacteria</taxon>
        <taxon>Pseudomonadati</taxon>
        <taxon>Pseudomonadota</taxon>
        <taxon>Alphaproteobacteria</taxon>
        <taxon>Geminicoccales</taxon>
        <taxon>Geminicoccaceae</taxon>
        <taxon>Marinimicrococcus</taxon>
    </lineage>
</organism>
<feature type="chain" id="PRO_5042962546" evidence="8">
    <location>
        <begin position="24"/>
        <end position="157"/>
    </location>
</feature>
<dbReference type="Proteomes" id="UP001301140">
    <property type="component" value="Unassembled WGS sequence"/>
</dbReference>
<proteinExistence type="predicted"/>
<dbReference type="RefSeq" id="WP_327788924.1">
    <property type="nucleotide sequence ID" value="NZ_JARGEQ010000090.1"/>
</dbReference>
<evidence type="ECO:0000256" key="8">
    <source>
        <dbReference type="SAM" id="SignalP"/>
    </source>
</evidence>
<keyword evidence="3 6" id="KW-0479">Metal-binding</keyword>
<accession>A0AAP4D4X1</accession>
<dbReference type="GO" id="GO:0009055">
    <property type="term" value="F:electron transfer activity"/>
    <property type="evidence" value="ECO:0007669"/>
    <property type="project" value="InterPro"/>
</dbReference>
<comment type="PTM">
    <text evidence="7">Binds 1 heme group per subunit.</text>
</comment>
<evidence type="ECO:0000256" key="7">
    <source>
        <dbReference type="PIRSR" id="PIRSR000027-2"/>
    </source>
</evidence>
<dbReference type="AlphaFoldDB" id="A0AAP4D4X1"/>
<feature type="binding site" description="covalent" evidence="7">
    <location>
        <position position="145"/>
    </location>
    <ligand>
        <name>heme c</name>
        <dbReference type="ChEBI" id="CHEBI:61717"/>
    </ligand>
</feature>
<evidence type="ECO:0000256" key="6">
    <source>
        <dbReference type="PIRSR" id="PIRSR000027-1"/>
    </source>
</evidence>
<name>A0AAP4D4X1_9PROT</name>
<reference evidence="9 10" key="1">
    <citation type="submission" date="2023-03" db="EMBL/GenBank/DDBJ databases">
        <title>YIM 152171 draft genome.</title>
        <authorList>
            <person name="Yang Z."/>
        </authorList>
    </citation>
    <scope>NUCLEOTIDE SEQUENCE [LARGE SCALE GENOMIC DNA]</scope>
    <source>
        <strain evidence="9 10">YIM 152171</strain>
    </source>
</reference>
<dbReference type="InterPro" id="IPR002321">
    <property type="entry name" value="Cyt_c_II"/>
</dbReference>
<dbReference type="GO" id="GO:0022900">
    <property type="term" value="P:electron transport chain"/>
    <property type="evidence" value="ECO:0007669"/>
    <property type="project" value="InterPro"/>
</dbReference>
<evidence type="ECO:0000256" key="5">
    <source>
        <dbReference type="ARBA" id="ARBA00023004"/>
    </source>
</evidence>